<keyword evidence="9 28" id="KW-0274">FAD</keyword>
<keyword evidence="13 28" id="KW-0560">Oxidoreductase</keyword>
<dbReference type="InterPro" id="IPR036250">
    <property type="entry name" value="AcylCo_DH-like_C"/>
</dbReference>
<dbReference type="Gene3D" id="2.40.110.10">
    <property type="entry name" value="Butyryl-CoA Dehydrogenase, subunit A, domain 2"/>
    <property type="match status" value="1"/>
</dbReference>
<comment type="catalytic activity">
    <reaction evidence="27">
        <text>octadecanoyl-CoA + oxidized [electron-transfer flavoprotein] + H(+) = (2E)-octadecenoyl-CoA + reduced [electron-transfer flavoprotein]</text>
        <dbReference type="Rhea" id="RHEA:47240"/>
        <dbReference type="Rhea" id="RHEA-COMP:10685"/>
        <dbReference type="Rhea" id="RHEA-COMP:10686"/>
        <dbReference type="ChEBI" id="CHEBI:15378"/>
        <dbReference type="ChEBI" id="CHEBI:57394"/>
        <dbReference type="ChEBI" id="CHEBI:57692"/>
        <dbReference type="ChEBI" id="CHEBI:58307"/>
        <dbReference type="ChEBI" id="CHEBI:71412"/>
    </reaction>
    <physiologicalReaction direction="left-to-right" evidence="27">
        <dbReference type="Rhea" id="RHEA:47241"/>
    </physiologicalReaction>
</comment>
<comment type="catalytic activity">
    <reaction evidence="23">
        <text>tetracosanoyl-CoA + oxidized [electron-transfer flavoprotein] + H(+) = (2E)-tetracosenoyl-CoA + reduced [electron-transfer flavoprotein]</text>
        <dbReference type="Rhea" id="RHEA:47232"/>
        <dbReference type="Rhea" id="RHEA-COMP:10685"/>
        <dbReference type="Rhea" id="RHEA-COMP:10686"/>
        <dbReference type="ChEBI" id="CHEBI:15378"/>
        <dbReference type="ChEBI" id="CHEBI:57692"/>
        <dbReference type="ChEBI" id="CHEBI:58307"/>
        <dbReference type="ChEBI" id="CHEBI:65052"/>
        <dbReference type="ChEBI" id="CHEBI:74693"/>
    </reaction>
    <physiologicalReaction direction="left-to-right" evidence="23">
        <dbReference type="Rhea" id="RHEA:47233"/>
    </physiologicalReaction>
</comment>
<comment type="subcellular location">
    <subcellularLocation>
        <location evidence="2">Mitochondrion inner membrane</location>
        <topology evidence="2">Peripheral membrane protein</topology>
    </subcellularLocation>
</comment>
<protein>
    <recommendedName>
        <fullName evidence="18">Very long-chain specific acyl-CoA dehydrogenase, mitochondrial</fullName>
        <ecNumber evidence="17">1.3.8.9</ecNumber>
    </recommendedName>
</protein>
<evidence type="ECO:0000256" key="7">
    <source>
        <dbReference type="ARBA" id="ARBA00022792"/>
    </source>
</evidence>
<keyword evidence="5" id="KW-0597">Phosphoprotein</keyword>
<keyword evidence="12" id="KW-0007">Acetylation</keyword>
<organism evidence="33 34">
    <name type="scientific">Callosobruchus maculatus</name>
    <name type="common">Southern cowpea weevil</name>
    <name type="synonym">Pulse bruchid</name>
    <dbReference type="NCBI Taxonomy" id="64391"/>
    <lineage>
        <taxon>Eukaryota</taxon>
        <taxon>Metazoa</taxon>
        <taxon>Ecdysozoa</taxon>
        <taxon>Arthropoda</taxon>
        <taxon>Hexapoda</taxon>
        <taxon>Insecta</taxon>
        <taxon>Pterygota</taxon>
        <taxon>Neoptera</taxon>
        <taxon>Endopterygota</taxon>
        <taxon>Coleoptera</taxon>
        <taxon>Polyphaga</taxon>
        <taxon>Cucujiformia</taxon>
        <taxon>Chrysomeloidea</taxon>
        <taxon>Chrysomelidae</taxon>
        <taxon>Bruchinae</taxon>
        <taxon>Bruchini</taxon>
        <taxon>Callosobruchus</taxon>
    </lineage>
</organism>
<comment type="catalytic activity">
    <reaction evidence="26">
        <text>eicosanoyl-CoA + oxidized [electron-transfer flavoprotein] + H(+) = (2E)-eicosenoyl-CoA + reduced [electron-transfer flavoprotein]</text>
        <dbReference type="Rhea" id="RHEA:47236"/>
        <dbReference type="Rhea" id="RHEA-COMP:10685"/>
        <dbReference type="Rhea" id="RHEA-COMP:10686"/>
        <dbReference type="ChEBI" id="CHEBI:15378"/>
        <dbReference type="ChEBI" id="CHEBI:57380"/>
        <dbReference type="ChEBI" id="CHEBI:57692"/>
        <dbReference type="ChEBI" id="CHEBI:58307"/>
        <dbReference type="ChEBI" id="CHEBI:74691"/>
    </reaction>
    <physiologicalReaction direction="left-to-right" evidence="26">
        <dbReference type="Rhea" id="RHEA:47237"/>
    </physiologicalReaction>
</comment>
<evidence type="ECO:0000256" key="3">
    <source>
        <dbReference type="ARBA" id="ARBA00005198"/>
    </source>
</evidence>
<dbReference type="Pfam" id="PF00441">
    <property type="entry name" value="Acyl-CoA_dh_1"/>
    <property type="match status" value="1"/>
</dbReference>
<dbReference type="PROSITE" id="PS00072">
    <property type="entry name" value="ACYL_COA_DH_1"/>
    <property type="match status" value="1"/>
</dbReference>
<evidence type="ECO:0000259" key="30">
    <source>
        <dbReference type="Pfam" id="PF02770"/>
    </source>
</evidence>
<evidence type="ECO:0000256" key="9">
    <source>
        <dbReference type="ARBA" id="ARBA00022827"/>
    </source>
</evidence>
<dbReference type="InterPro" id="IPR006091">
    <property type="entry name" value="Acyl-CoA_Oxase/DH_mid-dom"/>
</dbReference>
<comment type="pathway">
    <text evidence="3">Lipid metabolism; mitochondrial fatty acid beta-oxidation.</text>
</comment>
<dbReference type="Proteomes" id="UP000410492">
    <property type="component" value="Unassembled WGS sequence"/>
</dbReference>
<dbReference type="InterPro" id="IPR006089">
    <property type="entry name" value="Acyl-CoA_DH_CS"/>
</dbReference>
<dbReference type="SUPFAM" id="SSF56645">
    <property type="entry name" value="Acyl-CoA dehydrogenase NM domain-like"/>
    <property type="match status" value="1"/>
</dbReference>
<evidence type="ECO:0000256" key="24">
    <source>
        <dbReference type="ARBA" id="ARBA00049038"/>
    </source>
</evidence>
<evidence type="ECO:0000313" key="33">
    <source>
        <dbReference type="EMBL" id="VEN40452.1"/>
    </source>
</evidence>
<dbReference type="SUPFAM" id="SSF47203">
    <property type="entry name" value="Acyl-CoA dehydrogenase C-terminal domain-like"/>
    <property type="match status" value="1"/>
</dbReference>
<evidence type="ECO:0000256" key="16">
    <source>
        <dbReference type="ARBA" id="ARBA00023136"/>
    </source>
</evidence>
<proteinExistence type="inferred from homology"/>
<evidence type="ECO:0000313" key="34">
    <source>
        <dbReference type="Proteomes" id="UP000410492"/>
    </source>
</evidence>
<evidence type="ECO:0000256" key="14">
    <source>
        <dbReference type="ARBA" id="ARBA00023098"/>
    </source>
</evidence>
<comment type="function">
    <text evidence="19">Very long-chain specific acyl-CoA dehydrogenase is one of the acyl-CoA dehydrogenases that catalyze the first step of mitochondrial fatty acid beta-oxidation, an aerobic process breaking down fatty acids into acetyl-CoA and allowing the production of energy from fats. The first step of fatty acid beta-oxidation consists in the removal of one hydrogen from C-2 and C-3 of the straight-chain fatty acyl-CoA thioester, resulting in the formation of trans-2-enoyl-CoA. Among the different mitochondrial acyl-CoA dehydrogenases, very long-chain specific acyl-CoA dehydrogenase acts specifically on acyl-CoAs with saturated 12 to 24 carbons long primary chains.</text>
</comment>
<evidence type="ECO:0000256" key="6">
    <source>
        <dbReference type="ARBA" id="ARBA00022630"/>
    </source>
</evidence>
<dbReference type="InterPro" id="IPR013786">
    <property type="entry name" value="AcylCoA_DH/ox_N"/>
</dbReference>
<dbReference type="FunFam" id="1.20.140.10:FF:000008">
    <property type="entry name" value="acyl-CoA dehydrogenase family member 9, mitochondrial"/>
    <property type="match status" value="1"/>
</dbReference>
<keyword evidence="14" id="KW-0443">Lipid metabolism</keyword>
<evidence type="ECO:0000256" key="10">
    <source>
        <dbReference type="ARBA" id="ARBA00022832"/>
    </source>
</evidence>
<dbReference type="GO" id="GO:0050660">
    <property type="term" value="F:flavin adenine dinucleotide binding"/>
    <property type="evidence" value="ECO:0007669"/>
    <property type="project" value="InterPro"/>
</dbReference>
<evidence type="ECO:0000256" key="1">
    <source>
        <dbReference type="ARBA" id="ARBA00001974"/>
    </source>
</evidence>
<evidence type="ECO:0000256" key="17">
    <source>
        <dbReference type="ARBA" id="ARBA00039034"/>
    </source>
</evidence>
<evidence type="ECO:0000256" key="25">
    <source>
        <dbReference type="ARBA" id="ARBA00049050"/>
    </source>
</evidence>
<evidence type="ECO:0000256" key="20">
    <source>
        <dbReference type="ARBA" id="ARBA00046812"/>
    </source>
</evidence>
<dbReference type="AlphaFoldDB" id="A0A653BXT6"/>
<dbReference type="GO" id="GO:0006631">
    <property type="term" value="P:fatty acid metabolic process"/>
    <property type="evidence" value="ECO:0007669"/>
    <property type="project" value="UniProtKB-KW"/>
</dbReference>
<feature type="domain" description="Acyl-CoA oxidase/dehydrogenase middle" evidence="30">
    <location>
        <begin position="190"/>
        <end position="292"/>
    </location>
</feature>
<dbReference type="InterPro" id="IPR049448">
    <property type="entry name" value="ACAD9/ACADV-like_C"/>
</dbReference>
<dbReference type="Gene3D" id="1.20.140.10">
    <property type="entry name" value="Butyryl-CoA Dehydrogenase, subunit A, domain 3"/>
    <property type="match status" value="2"/>
</dbReference>
<dbReference type="EMBL" id="CAACVG010006537">
    <property type="protein sequence ID" value="VEN40452.1"/>
    <property type="molecule type" value="Genomic_DNA"/>
</dbReference>
<evidence type="ECO:0000256" key="5">
    <source>
        <dbReference type="ARBA" id="ARBA00022553"/>
    </source>
</evidence>
<evidence type="ECO:0000259" key="29">
    <source>
        <dbReference type="Pfam" id="PF00441"/>
    </source>
</evidence>
<evidence type="ECO:0000256" key="21">
    <source>
        <dbReference type="ARBA" id="ARBA00047893"/>
    </source>
</evidence>
<evidence type="ECO:0000256" key="12">
    <source>
        <dbReference type="ARBA" id="ARBA00022990"/>
    </source>
</evidence>
<dbReference type="OrthoDB" id="2588832at2759"/>
<evidence type="ECO:0000256" key="23">
    <source>
        <dbReference type="ARBA" id="ARBA00048086"/>
    </source>
</evidence>
<dbReference type="GO" id="GO:0000062">
    <property type="term" value="F:fatty-acyl-CoA binding"/>
    <property type="evidence" value="ECO:0007669"/>
    <property type="project" value="TreeGrafter"/>
</dbReference>
<evidence type="ECO:0000256" key="19">
    <source>
        <dbReference type="ARBA" id="ARBA00045422"/>
    </source>
</evidence>
<dbReference type="PANTHER" id="PTHR43884">
    <property type="entry name" value="ACYL-COA DEHYDROGENASE"/>
    <property type="match status" value="1"/>
</dbReference>
<dbReference type="Pfam" id="PF02771">
    <property type="entry name" value="Acyl-CoA_dh_N"/>
    <property type="match status" value="1"/>
</dbReference>
<evidence type="ECO:0000256" key="26">
    <source>
        <dbReference type="ARBA" id="ARBA00049140"/>
    </source>
</evidence>
<evidence type="ECO:0000256" key="8">
    <source>
        <dbReference type="ARBA" id="ARBA00022799"/>
    </source>
</evidence>
<dbReference type="GO" id="GO:0005743">
    <property type="term" value="C:mitochondrial inner membrane"/>
    <property type="evidence" value="ECO:0007669"/>
    <property type="project" value="UniProtKB-SubCell"/>
</dbReference>
<evidence type="ECO:0000256" key="13">
    <source>
        <dbReference type="ARBA" id="ARBA00023002"/>
    </source>
</evidence>
<keyword evidence="8" id="KW-0702">S-nitrosylation</keyword>
<dbReference type="InterPro" id="IPR037069">
    <property type="entry name" value="AcylCoA_DH/ox_N_sf"/>
</dbReference>
<evidence type="ECO:0000256" key="18">
    <source>
        <dbReference type="ARBA" id="ARBA00040902"/>
    </source>
</evidence>
<comment type="catalytic activity">
    <reaction evidence="25">
        <text>a very-long-chain 2,3-saturated fatty acyl-CoA + oxidized [electron-transfer flavoprotein] + H(+) = a very-long-chain (2E)-enoyl-CoA + reduced [electron-transfer flavoprotein]</text>
        <dbReference type="Rhea" id="RHEA:19181"/>
        <dbReference type="Rhea" id="RHEA-COMP:10685"/>
        <dbReference type="Rhea" id="RHEA-COMP:10686"/>
        <dbReference type="ChEBI" id="CHEBI:15378"/>
        <dbReference type="ChEBI" id="CHEBI:57692"/>
        <dbReference type="ChEBI" id="CHEBI:58307"/>
        <dbReference type="ChEBI" id="CHEBI:83724"/>
        <dbReference type="ChEBI" id="CHEBI:83728"/>
        <dbReference type="EC" id="1.3.8.9"/>
    </reaction>
    <physiologicalReaction direction="left-to-right" evidence="25">
        <dbReference type="Rhea" id="RHEA:19182"/>
    </physiologicalReaction>
</comment>
<evidence type="ECO:0000256" key="22">
    <source>
        <dbReference type="ARBA" id="ARBA00047916"/>
    </source>
</evidence>
<dbReference type="GO" id="GO:0017099">
    <property type="term" value="F:very-long-chain fatty acyl-CoA dehydrogenase activity"/>
    <property type="evidence" value="ECO:0007669"/>
    <property type="project" value="UniProtKB-EC"/>
</dbReference>
<sequence length="631" mass="69024">MLKLARFIQLAEKVQSAQIQRCLSVTPALSKTVQTKLKEESKPAPEEDLSFVMNVFKGQVEHRQLFPYPKSLTEEQRETLEMLIDPTQKFFEEVNDPDKNDALEKVDDESLKGLWEMGAFALQVPQELGGLGLNNTQYARLVEIVGAHDLGVGITLGAHQSIGFKGILLFGTKEQKEKYLPRVSGGEFAAFCLTEPSSGSDAGSIRTRAVLSDDGKHYILNGSKIWISNGGLAEIMTVFAQTPVPDPKTGKTVDKVTAFIVERSFGGVTNGPPEKKMGIKCSNTTEVYYDNVPIPVENVLGGVGNGFKVAMNILNNGRFGMAAALSGTMKTCIKKAVDFATQRTQFGQRIDNFGGVQEKIARMCMLQYVTESMAYMISGNMDTGSKHYHLEAAISKCFASEAAWYVCDEAIQIMGGMGFMKHTGLERIMRDLRIFRIFEGTNDILRLFVALTGIQYAGASLRELQNAFKNPAANLGLIFGEASKRVVRKVGLSSPPAMEHLVHKDLVGSATMLAKGIDSFGQAIELVLIKYGKGIVNEQFVLNRIANATFDIFSSAVALSRASMALSENSETASHEKLMAQAWTLEAMDRVKVNLKCIMNGQNLDNFQKMSSISKNVCAAGGVVQLNPLKM</sequence>
<keyword evidence="10" id="KW-0276">Fatty acid metabolism</keyword>
<evidence type="ECO:0000256" key="11">
    <source>
        <dbReference type="ARBA" id="ARBA00022946"/>
    </source>
</evidence>
<comment type="cofactor">
    <cofactor evidence="1 28">
        <name>FAD</name>
        <dbReference type="ChEBI" id="CHEBI:57692"/>
    </cofactor>
</comment>
<keyword evidence="16" id="KW-0472">Membrane</keyword>
<gene>
    <name evidence="33" type="ORF">CALMAC_LOCUS4611</name>
</gene>
<feature type="domain" description="Acyl-CoA dehydrogenase/oxidase N-terminal" evidence="31">
    <location>
        <begin position="78"/>
        <end position="187"/>
    </location>
</feature>
<evidence type="ECO:0000256" key="2">
    <source>
        <dbReference type="ARBA" id="ARBA00004637"/>
    </source>
</evidence>
<comment type="subunit">
    <text evidence="20">Homodimer. Homodimerizes after import into the mitochondrion.</text>
</comment>
<comment type="catalytic activity">
    <reaction evidence="22">
        <text>oxidized [electron-transfer flavoprotein] + hexadecanoyl-CoA + H(+) = (2E)-hexadecenoyl-CoA + reduced [electron-transfer flavoprotein]</text>
        <dbReference type="Rhea" id="RHEA:43448"/>
        <dbReference type="Rhea" id="RHEA-COMP:10685"/>
        <dbReference type="Rhea" id="RHEA-COMP:10686"/>
        <dbReference type="ChEBI" id="CHEBI:15378"/>
        <dbReference type="ChEBI" id="CHEBI:57379"/>
        <dbReference type="ChEBI" id="CHEBI:57692"/>
        <dbReference type="ChEBI" id="CHEBI:58307"/>
        <dbReference type="ChEBI" id="CHEBI:61526"/>
    </reaction>
    <physiologicalReaction direction="left-to-right" evidence="22">
        <dbReference type="Rhea" id="RHEA:43449"/>
    </physiologicalReaction>
</comment>
<comment type="catalytic activity">
    <reaction evidence="24">
        <text>tetradecanoyl-CoA + oxidized [electron-transfer flavoprotein] + H(+) = (2E)-tetradecenoyl-CoA + reduced [electron-transfer flavoprotein]</text>
        <dbReference type="Rhea" id="RHEA:47316"/>
        <dbReference type="Rhea" id="RHEA-COMP:10685"/>
        <dbReference type="Rhea" id="RHEA-COMP:10686"/>
        <dbReference type="ChEBI" id="CHEBI:15378"/>
        <dbReference type="ChEBI" id="CHEBI:57385"/>
        <dbReference type="ChEBI" id="CHEBI:57692"/>
        <dbReference type="ChEBI" id="CHEBI:58307"/>
        <dbReference type="ChEBI" id="CHEBI:61405"/>
    </reaction>
    <physiologicalReaction direction="left-to-right" evidence="24">
        <dbReference type="Rhea" id="RHEA:47317"/>
    </physiologicalReaction>
</comment>
<feature type="domain" description="ACAD9/ACADV-like C-terminal" evidence="32">
    <location>
        <begin position="505"/>
        <end position="623"/>
    </location>
</feature>
<evidence type="ECO:0000259" key="32">
    <source>
        <dbReference type="Pfam" id="PF21343"/>
    </source>
</evidence>
<dbReference type="InterPro" id="IPR009075">
    <property type="entry name" value="AcylCo_DH/oxidase_C"/>
</dbReference>
<keyword evidence="6 28" id="KW-0285">Flavoprotein</keyword>
<feature type="domain" description="Acyl-CoA dehydrogenase/oxidase C-terminal" evidence="29">
    <location>
        <begin position="304"/>
        <end position="450"/>
    </location>
</feature>
<evidence type="ECO:0000256" key="27">
    <source>
        <dbReference type="ARBA" id="ARBA00049224"/>
    </source>
</evidence>
<reference evidence="33 34" key="1">
    <citation type="submission" date="2019-01" db="EMBL/GenBank/DDBJ databases">
        <authorList>
            <person name="Sayadi A."/>
        </authorList>
    </citation>
    <scope>NUCLEOTIDE SEQUENCE [LARGE SCALE GENOMIC DNA]</scope>
</reference>
<evidence type="ECO:0000256" key="4">
    <source>
        <dbReference type="ARBA" id="ARBA00009347"/>
    </source>
</evidence>
<comment type="similarity">
    <text evidence="4 28">Belongs to the acyl-CoA dehydrogenase family.</text>
</comment>
<accession>A0A653BXT6</accession>
<dbReference type="InterPro" id="IPR046373">
    <property type="entry name" value="Acyl-CoA_Oxase/DH_mid-dom_sf"/>
</dbReference>
<name>A0A653BXT6_CALMS</name>
<dbReference type="Pfam" id="PF21343">
    <property type="entry name" value="ACAD9-ACADV_C"/>
    <property type="match status" value="1"/>
</dbReference>
<dbReference type="FunFam" id="1.10.540.10:FF:000001">
    <property type="entry name" value="Very long-chain-specific acyl-CoA dehydrogenase, mitochondrial"/>
    <property type="match status" value="1"/>
</dbReference>
<dbReference type="CDD" id="cd01161">
    <property type="entry name" value="VLCAD"/>
    <property type="match status" value="1"/>
</dbReference>
<dbReference type="FunFam" id="2.40.110.10:FF:000006">
    <property type="entry name" value="very long-chain specific acyl-CoA dehydrogenase, mitochondrial"/>
    <property type="match status" value="1"/>
</dbReference>
<keyword evidence="15" id="KW-0496">Mitochondrion</keyword>
<dbReference type="InterPro" id="IPR009100">
    <property type="entry name" value="AcylCoA_DH/oxidase_NM_dom_sf"/>
</dbReference>
<dbReference type="Pfam" id="PF02770">
    <property type="entry name" value="Acyl-CoA_dh_M"/>
    <property type="match status" value="1"/>
</dbReference>
<comment type="catalytic activity">
    <reaction evidence="21">
        <text>dodecanoyl-CoA + oxidized [electron-transfer flavoprotein] + H(+) = (2E)-dodecenoyl-CoA + reduced [electron-transfer flavoprotein]</text>
        <dbReference type="Rhea" id="RHEA:47296"/>
        <dbReference type="Rhea" id="RHEA-COMP:10685"/>
        <dbReference type="Rhea" id="RHEA-COMP:10686"/>
        <dbReference type="ChEBI" id="CHEBI:15378"/>
        <dbReference type="ChEBI" id="CHEBI:57330"/>
        <dbReference type="ChEBI" id="CHEBI:57375"/>
        <dbReference type="ChEBI" id="CHEBI:57692"/>
        <dbReference type="ChEBI" id="CHEBI:58307"/>
    </reaction>
    <physiologicalReaction direction="left-to-right" evidence="21">
        <dbReference type="Rhea" id="RHEA:47297"/>
    </physiologicalReaction>
</comment>
<evidence type="ECO:0000259" key="31">
    <source>
        <dbReference type="Pfam" id="PF02771"/>
    </source>
</evidence>
<evidence type="ECO:0000256" key="28">
    <source>
        <dbReference type="RuleBase" id="RU362125"/>
    </source>
</evidence>
<dbReference type="PANTHER" id="PTHR43884:SF11">
    <property type="entry name" value="VERY LONG-CHAIN SPECIFIC ACYL-COA DEHYDROGENASE, MITOCHONDRIAL"/>
    <property type="match status" value="1"/>
</dbReference>
<keyword evidence="34" id="KW-1185">Reference proteome</keyword>
<keyword evidence="7" id="KW-0999">Mitochondrion inner membrane</keyword>
<dbReference type="Gene3D" id="1.10.540.10">
    <property type="entry name" value="Acyl-CoA dehydrogenase/oxidase, N-terminal domain"/>
    <property type="match status" value="1"/>
</dbReference>
<evidence type="ECO:0000256" key="15">
    <source>
        <dbReference type="ARBA" id="ARBA00023128"/>
    </source>
</evidence>
<keyword evidence="11" id="KW-0809">Transit peptide</keyword>
<dbReference type="EC" id="1.3.8.9" evidence="17"/>